<dbReference type="InParanoid" id="A0A0C3NBP7"/>
<keyword evidence="2" id="KW-1185">Reference proteome</keyword>
<gene>
    <name evidence="1" type="ORF">M404DRAFT_1005226</name>
</gene>
<dbReference type="Proteomes" id="UP000054217">
    <property type="component" value="Unassembled WGS sequence"/>
</dbReference>
<reference evidence="1 2" key="1">
    <citation type="submission" date="2014-04" db="EMBL/GenBank/DDBJ databases">
        <authorList>
            <consortium name="DOE Joint Genome Institute"/>
            <person name="Kuo A."/>
            <person name="Kohler A."/>
            <person name="Costa M.D."/>
            <person name="Nagy L.G."/>
            <person name="Floudas D."/>
            <person name="Copeland A."/>
            <person name="Barry K.W."/>
            <person name="Cichocki N."/>
            <person name="Veneault-Fourrey C."/>
            <person name="LaButti K."/>
            <person name="Lindquist E.A."/>
            <person name="Lipzen A."/>
            <person name="Lundell T."/>
            <person name="Morin E."/>
            <person name="Murat C."/>
            <person name="Sun H."/>
            <person name="Tunlid A."/>
            <person name="Henrissat B."/>
            <person name="Grigoriev I.V."/>
            <person name="Hibbett D.S."/>
            <person name="Martin F."/>
            <person name="Nordberg H.P."/>
            <person name="Cantor M.N."/>
            <person name="Hua S.X."/>
        </authorList>
    </citation>
    <scope>NUCLEOTIDE SEQUENCE [LARGE SCALE GENOMIC DNA]</scope>
    <source>
        <strain evidence="1 2">Marx 270</strain>
    </source>
</reference>
<organism evidence="1 2">
    <name type="scientific">Pisolithus tinctorius Marx 270</name>
    <dbReference type="NCBI Taxonomy" id="870435"/>
    <lineage>
        <taxon>Eukaryota</taxon>
        <taxon>Fungi</taxon>
        <taxon>Dikarya</taxon>
        <taxon>Basidiomycota</taxon>
        <taxon>Agaricomycotina</taxon>
        <taxon>Agaricomycetes</taxon>
        <taxon>Agaricomycetidae</taxon>
        <taxon>Boletales</taxon>
        <taxon>Sclerodermatineae</taxon>
        <taxon>Pisolithaceae</taxon>
        <taxon>Pisolithus</taxon>
    </lineage>
</organism>
<dbReference type="EMBL" id="KN832014">
    <property type="protein sequence ID" value="KIN98554.1"/>
    <property type="molecule type" value="Genomic_DNA"/>
</dbReference>
<dbReference type="HOGENOM" id="CLU_2400604_0_0_1"/>
<dbReference type="AlphaFoldDB" id="A0A0C3NBP7"/>
<sequence>MCSKPRYELNGNKLRTLNAPLHHGEAVGVHSNSSVFFYLLDAASGNTASKHATESPSEWGTDCAGKPYETSAIFLREKDLEMIRAQPRSAGNI</sequence>
<evidence type="ECO:0000313" key="2">
    <source>
        <dbReference type="Proteomes" id="UP000054217"/>
    </source>
</evidence>
<evidence type="ECO:0000313" key="1">
    <source>
        <dbReference type="EMBL" id="KIN98554.1"/>
    </source>
</evidence>
<accession>A0A0C3NBP7</accession>
<name>A0A0C3NBP7_PISTI</name>
<reference evidence="2" key="2">
    <citation type="submission" date="2015-01" db="EMBL/GenBank/DDBJ databases">
        <title>Evolutionary Origins and Diversification of the Mycorrhizal Mutualists.</title>
        <authorList>
            <consortium name="DOE Joint Genome Institute"/>
            <consortium name="Mycorrhizal Genomics Consortium"/>
            <person name="Kohler A."/>
            <person name="Kuo A."/>
            <person name="Nagy L.G."/>
            <person name="Floudas D."/>
            <person name="Copeland A."/>
            <person name="Barry K.W."/>
            <person name="Cichocki N."/>
            <person name="Veneault-Fourrey C."/>
            <person name="LaButti K."/>
            <person name="Lindquist E.A."/>
            <person name="Lipzen A."/>
            <person name="Lundell T."/>
            <person name="Morin E."/>
            <person name="Murat C."/>
            <person name="Riley R."/>
            <person name="Ohm R."/>
            <person name="Sun H."/>
            <person name="Tunlid A."/>
            <person name="Henrissat B."/>
            <person name="Grigoriev I.V."/>
            <person name="Hibbett D.S."/>
            <person name="Martin F."/>
        </authorList>
    </citation>
    <scope>NUCLEOTIDE SEQUENCE [LARGE SCALE GENOMIC DNA]</scope>
    <source>
        <strain evidence="2">Marx 270</strain>
    </source>
</reference>
<protein>
    <submittedName>
        <fullName evidence="1">Uncharacterized protein</fullName>
    </submittedName>
</protein>
<proteinExistence type="predicted"/>